<feature type="transmembrane region" description="Helical" evidence="1">
    <location>
        <begin position="130"/>
        <end position="153"/>
    </location>
</feature>
<evidence type="ECO:0000256" key="1">
    <source>
        <dbReference type="SAM" id="Phobius"/>
    </source>
</evidence>
<keyword evidence="1" id="KW-0812">Transmembrane</keyword>
<feature type="transmembrane region" description="Helical" evidence="1">
    <location>
        <begin position="255"/>
        <end position="272"/>
    </location>
</feature>
<feature type="transmembrane region" description="Helical" evidence="1">
    <location>
        <begin position="358"/>
        <end position="375"/>
    </location>
</feature>
<dbReference type="AlphaFoldDB" id="V6MA03"/>
<feature type="transmembrane region" description="Helical" evidence="1">
    <location>
        <begin position="10"/>
        <end position="27"/>
    </location>
</feature>
<feature type="transmembrane region" description="Helical" evidence="1">
    <location>
        <begin position="335"/>
        <end position="352"/>
    </location>
</feature>
<dbReference type="STRING" id="1408254.T458_10015"/>
<proteinExistence type="predicted"/>
<dbReference type="OrthoDB" id="2860807at2"/>
<feature type="transmembrane region" description="Helical" evidence="1">
    <location>
        <begin position="214"/>
        <end position="235"/>
    </location>
</feature>
<keyword evidence="3" id="KW-1185">Reference proteome</keyword>
<dbReference type="EMBL" id="AYJU01000015">
    <property type="protein sequence ID" value="EST55072.1"/>
    <property type="molecule type" value="Genomic_DNA"/>
</dbReference>
<gene>
    <name evidence="2" type="ORF">T458_10015</name>
</gene>
<accession>V6MA03</accession>
<feature type="transmembrane region" description="Helical" evidence="1">
    <location>
        <begin position="33"/>
        <end position="51"/>
    </location>
</feature>
<dbReference type="Proteomes" id="UP000017973">
    <property type="component" value="Unassembled WGS sequence"/>
</dbReference>
<feature type="transmembrane region" description="Helical" evidence="1">
    <location>
        <begin position="99"/>
        <end position="118"/>
    </location>
</feature>
<evidence type="ECO:0008006" key="4">
    <source>
        <dbReference type="Google" id="ProtNLM"/>
    </source>
</evidence>
<keyword evidence="1" id="KW-1133">Transmembrane helix</keyword>
<feature type="transmembrane region" description="Helical" evidence="1">
    <location>
        <begin position="72"/>
        <end position="93"/>
    </location>
</feature>
<feature type="transmembrane region" description="Helical" evidence="1">
    <location>
        <begin position="173"/>
        <end position="194"/>
    </location>
</feature>
<dbReference type="HOGENOM" id="CLU_724929_0_0_9"/>
<name>V6MA03_9BACL</name>
<reference evidence="2 3" key="1">
    <citation type="journal article" date="2014" name="Genome Announc.">
        <title>Draft Genome Sequence of Brevibacillus panacihumi Strain W25, a Halotolerant Hydrocarbon-Degrading Bacterium.</title>
        <authorList>
            <person name="Wang X."/>
            <person name="Jin D."/>
            <person name="Zhou L."/>
            <person name="Wu L."/>
            <person name="An W."/>
            <person name="Chen Y."/>
            <person name="Zhao L."/>
        </authorList>
    </citation>
    <scope>NUCLEOTIDE SEQUENCE [LARGE SCALE GENOMIC DNA]</scope>
    <source>
        <strain evidence="2 3">W25</strain>
    </source>
</reference>
<feature type="transmembrane region" description="Helical" evidence="1">
    <location>
        <begin position="310"/>
        <end position="328"/>
    </location>
</feature>
<comment type="caution">
    <text evidence="2">The sequence shown here is derived from an EMBL/GenBank/DDBJ whole genome shotgun (WGS) entry which is preliminary data.</text>
</comment>
<dbReference type="RefSeq" id="WP_023555971.1">
    <property type="nucleotide sequence ID" value="NZ_KI629782.1"/>
</dbReference>
<protein>
    <recommendedName>
        <fullName evidence="4">Permease</fullName>
    </recommendedName>
</protein>
<evidence type="ECO:0000313" key="2">
    <source>
        <dbReference type="EMBL" id="EST55072.1"/>
    </source>
</evidence>
<evidence type="ECO:0000313" key="3">
    <source>
        <dbReference type="Proteomes" id="UP000017973"/>
    </source>
</evidence>
<feature type="transmembrane region" description="Helical" evidence="1">
    <location>
        <begin position="284"/>
        <end position="304"/>
    </location>
</feature>
<sequence>MMAQGLAKKIVFLLIANVPPMLFLLAPQIAYDYGVVGIVGFTAAGMLSFLFTRLMYQRTREQEGGGLQTAMLFFSIAQFGCYLLLTAKIIILRTYLNDSVWYLLALAGVITAIILLASRRGYGRWIPVSVIMMGMIASVIIPTLVYLHVSIPTVYSGVHFLSIDTLSANRAEMWWVMAVFFMGMMAQQLLPVFFGNGKQKGLSQQAYPHTLSAFLWSCLPISLGSLAFVAKAQAIWPKQTDQVGVFVIEQFGGEVGHTLFLVSILSMLIYSLASTVRKVKQSVLGARGLIGAFLLAVCISLWPSITILDIFVGFCLVWGPLLSVIAVGTKSKANLLLVFFGSAAAVIMSLQTGMIPGILGGSLLSALLALAYKFVGKKTEQSANEAA</sequence>
<keyword evidence="1" id="KW-0472">Membrane</keyword>
<organism evidence="2 3">
    <name type="scientific">Brevibacillus panacihumi W25</name>
    <dbReference type="NCBI Taxonomy" id="1408254"/>
    <lineage>
        <taxon>Bacteria</taxon>
        <taxon>Bacillati</taxon>
        <taxon>Bacillota</taxon>
        <taxon>Bacilli</taxon>
        <taxon>Bacillales</taxon>
        <taxon>Paenibacillaceae</taxon>
        <taxon>Brevibacillus</taxon>
    </lineage>
</organism>
<dbReference type="PATRIC" id="fig|1408254.3.peg.1982"/>